<organism evidence="1">
    <name type="scientific">marine metagenome</name>
    <dbReference type="NCBI Taxonomy" id="408172"/>
    <lineage>
        <taxon>unclassified sequences</taxon>
        <taxon>metagenomes</taxon>
        <taxon>ecological metagenomes</taxon>
    </lineage>
</organism>
<dbReference type="Gene3D" id="1.25.40.10">
    <property type="entry name" value="Tetratricopeptide repeat domain"/>
    <property type="match status" value="2"/>
</dbReference>
<dbReference type="AlphaFoldDB" id="A0A382N7P9"/>
<protein>
    <submittedName>
        <fullName evidence="1">Uncharacterized protein</fullName>
    </submittedName>
</protein>
<feature type="non-terminal residue" evidence="1">
    <location>
        <position position="340"/>
    </location>
</feature>
<gene>
    <name evidence="1" type="ORF">METZ01_LOCUS308656</name>
</gene>
<proteinExistence type="predicted"/>
<sequence length="340" mass="37954">MIEETSISDLDPRQIKQLQAAETAERTNPSYALEIYGSVLRQVPGCLELRKKLRVLQIKVTGSNTKGFSKLLGKVTAAPFRMGNKTEKDPEGSLVKAEEFIAKNPGNVIAHQLLADAAANLEMHKTVIFAYETVYKLEPDNISNLKDLGRAYLVVDDTENAIKTGNTILSKSPGDGEAEDLMKKASVAIAMHKGKWEESEDYRAQLKDEKEAQSLEQASKSVNDAKGLEELIQQTYEELQSQPENLNNYRQLSDLYHRAGDLENAIAWIQEARKHEAGQSDVSLEKKERGLTLEYYDDSIDQWRAALAAEPENADNQSGLDQTVASKAEYHRTQIESLVE</sequence>
<dbReference type="SUPFAM" id="SSF48452">
    <property type="entry name" value="TPR-like"/>
    <property type="match status" value="1"/>
</dbReference>
<evidence type="ECO:0000313" key="1">
    <source>
        <dbReference type="EMBL" id="SVC55802.1"/>
    </source>
</evidence>
<dbReference type="InterPro" id="IPR011990">
    <property type="entry name" value="TPR-like_helical_dom_sf"/>
</dbReference>
<name>A0A382N7P9_9ZZZZ</name>
<dbReference type="EMBL" id="UINC01097791">
    <property type="protein sequence ID" value="SVC55802.1"/>
    <property type="molecule type" value="Genomic_DNA"/>
</dbReference>
<accession>A0A382N7P9</accession>
<reference evidence="1" key="1">
    <citation type="submission" date="2018-05" db="EMBL/GenBank/DDBJ databases">
        <authorList>
            <person name="Lanie J.A."/>
            <person name="Ng W.-L."/>
            <person name="Kazmierczak K.M."/>
            <person name="Andrzejewski T.M."/>
            <person name="Davidsen T.M."/>
            <person name="Wayne K.J."/>
            <person name="Tettelin H."/>
            <person name="Glass J.I."/>
            <person name="Rusch D."/>
            <person name="Podicherti R."/>
            <person name="Tsui H.-C.T."/>
            <person name="Winkler M.E."/>
        </authorList>
    </citation>
    <scope>NUCLEOTIDE SEQUENCE</scope>
</reference>